<dbReference type="GO" id="GO:0098552">
    <property type="term" value="C:side of membrane"/>
    <property type="evidence" value="ECO:0007669"/>
    <property type="project" value="UniProtKB-KW"/>
</dbReference>
<dbReference type="AlphaFoldDB" id="A0A0F6QDT3"/>
<dbReference type="Pfam" id="PF00087">
    <property type="entry name" value="Toxin_TOLIP"/>
    <property type="match status" value="1"/>
</dbReference>
<evidence type="ECO:0000256" key="1">
    <source>
        <dbReference type="SAM" id="SignalP"/>
    </source>
</evidence>
<dbReference type="CDD" id="cd23583">
    <property type="entry name" value="TFP_LU_ECD_Prod1"/>
    <property type="match status" value="1"/>
</dbReference>
<name>A0A0F6QDT3_9SALA</name>
<feature type="domain" description="Snake toxin/toxin-like" evidence="2">
    <location>
        <begin position="20"/>
        <end position="87"/>
    </location>
</feature>
<dbReference type="Gene3D" id="2.10.60.10">
    <property type="entry name" value="CD59"/>
    <property type="match status" value="1"/>
</dbReference>
<dbReference type="PANTHER" id="PTHR34721">
    <property type="entry name" value="PROTEIN CBG09734"/>
    <property type="match status" value="1"/>
</dbReference>
<evidence type="ECO:0000259" key="2">
    <source>
        <dbReference type="Pfam" id="PF00087"/>
    </source>
</evidence>
<sequence>MKLVLLCLLLAALLPSATALKCFTGYNVAGDDGTATTCQEDETHCLFIRLQYSMIQECKTKQKCMEVLKEAKTIGYRARCCSKDLCNKGLIRKKGYRLGQDSSLQ</sequence>
<feature type="signal peptide" evidence="1">
    <location>
        <begin position="1"/>
        <end position="19"/>
    </location>
</feature>
<feature type="chain" id="PRO_5002508683" evidence="1">
    <location>
        <begin position="20"/>
        <end position="105"/>
    </location>
</feature>
<organism evidence="3">
    <name type="scientific">Aneides lugubris</name>
    <dbReference type="NCBI Taxonomy" id="57541"/>
    <lineage>
        <taxon>Eukaryota</taxon>
        <taxon>Metazoa</taxon>
        <taxon>Chordata</taxon>
        <taxon>Craniata</taxon>
        <taxon>Vertebrata</taxon>
        <taxon>Euteleostomi</taxon>
        <taxon>Amphibia</taxon>
        <taxon>Batrachia</taxon>
        <taxon>Caudata</taxon>
        <taxon>Salamandroidea</taxon>
        <taxon>Plethodontidae</taxon>
        <taxon>Plethodontinae</taxon>
        <taxon>Aneides</taxon>
    </lineage>
</organism>
<dbReference type="PANTHER" id="PTHR34721:SF3">
    <property type="entry name" value="ACTIVIN_RECP DOMAIN-CONTAINING PROTEIN-RELATED"/>
    <property type="match status" value="1"/>
</dbReference>
<evidence type="ECO:0000313" key="3">
    <source>
        <dbReference type="EMBL" id="AKD58861.1"/>
    </source>
</evidence>
<dbReference type="InterPro" id="IPR045860">
    <property type="entry name" value="Snake_toxin-like_sf"/>
</dbReference>
<proteinExistence type="evidence at transcript level"/>
<keyword evidence="1" id="KW-0732">Signal</keyword>
<dbReference type="SUPFAM" id="SSF57302">
    <property type="entry name" value="Snake toxin-like"/>
    <property type="match status" value="1"/>
</dbReference>
<dbReference type="EMBL" id="KP686222">
    <property type="protein sequence ID" value="AKD58861.1"/>
    <property type="molecule type" value="mRNA"/>
</dbReference>
<accession>A0A0F6QDT3</accession>
<protein>
    <submittedName>
        <fullName evidence="3">Prod1 long form</fullName>
    </submittedName>
</protein>
<reference evidence="3" key="1">
    <citation type="journal article" date="2015" name="Evodevo">
        <title>Identification of the orphan gene Prod 1 in basal and other salamander families.</title>
        <authorList>
            <person name="Geng J."/>
            <person name="Gates P.B."/>
            <person name="Kumar A."/>
            <person name="Guenther S."/>
            <person name="Garza-Garcia A."/>
            <person name="Kuenne C."/>
            <person name="Zhang P."/>
            <person name="Looso M."/>
            <person name="Brockes J.P."/>
        </authorList>
    </citation>
    <scope>NUCLEOTIDE SEQUENCE</scope>
</reference>
<dbReference type="InterPro" id="IPR035076">
    <property type="entry name" value="Toxin/TOLIP"/>
</dbReference>